<keyword evidence="1" id="KW-1277">Toxin-antitoxin system</keyword>
<evidence type="ECO:0000313" key="4">
    <source>
        <dbReference type="EMBL" id="MFD0849700.1"/>
    </source>
</evidence>
<dbReference type="GO" id="GO:0016746">
    <property type="term" value="F:acyltransferase activity"/>
    <property type="evidence" value="ECO:0007669"/>
    <property type="project" value="UniProtKB-KW"/>
</dbReference>
<accession>A0ABW3C5J8</accession>
<dbReference type="EMBL" id="JBHTIK010000011">
    <property type="protein sequence ID" value="MFD0849700.1"/>
    <property type="molecule type" value="Genomic_DNA"/>
</dbReference>
<dbReference type="InterPro" id="IPR016181">
    <property type="entry name" value="Acyl_CoA_acyltransferase"/>
</dbReference>
<keyword evidence="5" id="KW-1185">Reference proteome</keyword>
<dbReference type="PANTHER" id="PTHR36449:SF1">
    <property type="entry name" value="ACETYLTRANSFERASE"/>
    <property type="match status" value="1"/>
</dbReference>
<organism evidence="4 5">
    <name type="scientific">Sphingosinicella xenopeptidilytica</name>
    <dbReference type="NCBI Taxonomy" id="364098"/>
    <lineage>
        <taxon>Bacteria</taxon>
        <taxon>Pseudomonadati</taxon>
        <taxon>Pseudomonadota</taxon>
        <taxon>Alphaproteobacteria</taxon>
        <taxon>Sphingomonadales</taxon>
        <taxon>Sphingosinicellaceae</taxon>
        <taxon>Sphingosinicella</taxon>
    </lineage>
</organism>
<proteinExistence type="predicted"/>
<evidence type="ECO:0000256" key="1">
    <source>
        <dbReference type="ARBA" id="ARBA00022649"/>
    </source>
</evidence>
<keyword evidence="3 4" id="KW-0012">Acyltransferase</keyword>
<keyword evidence="2 4" id="KW-0808">Transferase</keyword>
<protein>
    <submittedName>
        <fullName evidence="4">GNAT family N-acetyltransferase</fullName>
        <ecNumber evidence="4">2.3.1.-</ecNumber>
    </submittedName>
</protein>
<evidence type="ECO:0000256" key="3">
    <source>
        <dbReference type="ARBA" id="ARBA00023315"/>
    </source>
</evidence>
<comment type="caution">
    <text evidence="4">The sequence shown here is derived from an EMBL/GenBank/DDBJ whole genome shotgun (WGS) entry which is preliminary data.</text>
</comment>
<sequence>MEPLDPSRHDRAAFSCGIDQVDNYFKRTANKLAKAGNTRVYVLTGPDGGLIGFYATNAHAVHYAELPDPFKRDRPGHGIIPAAYISMIGVDSKYQGRGFGGDLLVDCLRRIAGAAAEIGIRVVLLDVLDCGNPARVEQRKRLYVSYGFVPLPSNDLRLYLPMSDVDALVAAFS</sequence>
<dbReference type="EC" id="2.3.1.-" evidence="4"/>
<name>A0ABW3C5J8_SPHXN</name>
<dbReference type="Gene3D" id="3.40.630.30">
    <property type="match status" value="1"/>
</dbReference>
<reference evidence="5" key="1">
    <citation type="journal article" date="2019" name="Int. J. Syst. Evol. Microbiol.">
        <title>The Global Catalogue of Microorganisms (GCM) 10K type strain sequencing project: providing services to taxonomists for standard genome sequencing and annotation.</title>
        <authorList>
            <consortium name="The Broad Institute Genomics Platform"/>
            <consortium name="The Broad Institute Genome Sequencing Center for Infectious Disease"/>
            <person name="Wu L."/>
            <person name="Ma J."/>
        </authorList>
    </citation>
    <scope>NUCLEOTIDE SEQUENCE [LARGE SCALE GENOMIC DNA]</scope>
    <source>
        <strain evidence="5">CCUG 52537</strain>
    </source>
</reference>
<dbReference type="PANTHER" id="PTHR36449">
    <property type="entry name" value="ACETYLTRANSFERASE-RELATED"/>
    <property type="match status" value="1"/>
</dbReference>
<evidence type="ECO:0000313" key="5">
    <source>
        <dbReference type="Proteomes" id="UP001597124"/>
    </source>
</evidence>
<dbReference type="Proteomes" id="UP001597124">
    <property type="component" value="Unassembled WGS sequence"/>
</dbReference>
<dbReference type="CDD" id="cd04301">
    <property type="entry name" value="NAT_SF"/>
    <property type="match status" value="1"/>
</dbReference>
<dbReference type="SUPFAM" id="SSF55729">
    <property type="entry name" value="Acyl-CoA N-acyltransferases (Nat)"/>
    <property type="match status" value="1"/>
</dbReference>
<dbReference type="RefSeq" id="WP_381492633.1">
    <property type="nucleotide sequence ID" value="NZ_JBHTIK010000011.1"/>
</dbReference>
<evidence type="ECO:0000256" key="2">
    <source>
        <dbReference type="ARBA" id="ARBA00022679"/>
    </source>
</evidence>
<gene>
    <name evidence="4" type="ORF">ACFQ00_15305</name>
</gene>